<dbReference type="InterPro" id="IPR051141">
    <property type="entry name" value="UPF0339_domain"/>
</dbReference>
<evidence type="ECO:0000259" key="1">
    <source>
        <dbReference type="Pfam" id="PF07411"/>
    </source>
</evidence>
<dbReference type="Pfam" id="PF07411">
    <property type="entry name" value="DUF1508"/>
    <property type="match status" value="2"/>
</dbReference>
<feature type="domain" description="DUF1508" evidence="1">
    <location>
        <begin position="61"/>
        <end position="106"/>
    </location>
</feature>
<feature type="domain" description="DUF1508" evidence="1">
    <location>
        <begin position="10"/>
        <end position="55"/>
    </location>
</feature>
<dbReference type="InterPro" id="IPR010879">
    <property type="entry name" value="DUF1508"/>
</dbReference>
<protein>
    <recommendedName>
        <fullName evidence="1">DUF1508 domain-containing protein</fullName>
    </recommendedName>
</protein>
<dbReference type="SUPFAM" id="SSF160113">
    <property type="entry name" value="YegP-like"/>
    <property type="match status" value="2"/>
</dbReference>
<dbReference type="PANTHER" id="PTHR40606:SF1">
    <property type="entry name" value="UPF0339 PROTEIN YEGP"/>
    <property type="match status" value="1"/>
</dbReference>
<dbReference type="EMBL" id="UOFC01000234">
    <property type="protein sequence ID" value="VAW48829.1"/>
    <property type="molecule type" value="Genomic_DNA"/>
</dbReference>
<proteinExistence type="predicted"/>
<gene>
    <name evidence="2" type="ORF">MNBD_GAMMA03-1394</name>
</gene>
<accession>A0A3B0WHD5</accession>
<dbReference type="AlphaFoldDB" id="A0A3B0WHD5"/>
<dbReference type="PANTHER" id="PTHR40606">
    <property type="match status" value="1"/>
</dbReference>
<name>A0A3B0WHD5_9ZZZZ</name>
<evidence type="ECO:0000313" key="2">
    <source>
        <dbReference type="EMBL" id="VAW48829.1"/>
    </source>
</evidence>
<dbReference type="InterPro" id="IPR036913">
    <property type="entry name" value="YegP-like_sf"/>
</dbReference>
<reference evidence="2" key="1">
    <citation type="submission" date="2018-06" db="EMBL/GenBank/DDBJ databases">
        <authorList>
            <person name="Zhirakovskaya E."/>
        </authorList>
    </citation>
    <scope>NUCLEOTIDE SEQUENCE</scope>
</reference>
<dbReference type="Gene3D" id="2.30.29.80">
    <property type="match status" value="1"/>
</dbReference>
<organism evidence="2">
    <name type="scientific">hydrothermal vent metagenome</name>
    <dbReference type="NCBI Taxonomy" id="652676"/>
    <lineage>
        <taxon>unclassified sequences</taxon>
        <taxon>metagenomes</taxon>
        <taxon>ecological metagenomes</taxon>
    </lineage>
</organism>
<sequence>MAVFEMKKDDKGFRFVLKTDSGQVLANSEIYTNKSSAQNGIDSIKKNAVDPEQYEVAQRQDGKYFFSLKAKNHQPVAHSLQYRNEVAVNKGMALMQKVASEAEVIDRS</sequence>